<evidence type="ECO:0000259" key="1">
    <source>
        <dbReference type="PROSITE" id="PS50011"/>
    </source>
</evidence>
<evidence type="ECO:0000313" key="2">
    <source>
        <dbReference type="EMBL" id="MFD2838966.1"/>
    </source>
</evidence>
<gene>
    <name evidence="2" type="ORF">ACFSYH_00040</name>
</gene>
<dbReference type="InterPro" id="IPR002575">
    <property type="entry name" value="Aminoglycoside_PTrfase"/>
</dbReference>
<organism evidence="2 3">
    <name type="scientific">Populibacterium corticicola</name>
    <dbReference type="NCBI Taxonomy" id="1812826"/>
    <lineage>
        <taxon>Bacteria</taxon>
        <taxon>Bacillati</taxon>
        <taxon>Actinomycetota</taxon>
        <taxon>Actinomycetes</taxon>
        <taxon>Micrococcales</taxon>
        <taxon>Jonesiaceae</taxon>
        <taxon>Populibacterium</taxon>
    </lineage>
</organism>
<comment type="caution">
    <text evidence="2">The sequence shown here is derived from an EMBL/GenBank/DDBJ whole genome shotgun (WGS) entry which is preliminary data.</text>
</comment>
<proteinExistence type="predicted"/>
<dbReference type="Proteomes" id="UP001597391">
    <property type="component" value="Unassembled WGS sequence"/>
</dbReference>
<dbReference type="RefSeq" id="WP_377464362.1">
    <property type="nucleotide sequence ID" value="NZ_JBHUOP010000001.1"/>
</dbReference>
<dbReference type="InterPro" id="IPR011009">
    <property type="entry name" value="Kinase-like_dom_sf"/>
</dbReference>
<keyword evidence="3" id="KW-1185">Reference proteome</keyword>
<dbReference type="Gene3D" id="3.90.1200.10">
    <property type="match status" value="1"/>
</dbReference>
<protein>
    <submittedName>
        <fullName evidence="2">Phosphotransferase</fullName>
    </submittedName>
</protein>
<accession>A0ABW5X9F1</accession>
<dbReference type="InterPro" id="IPR000719">
    <property type="entry name" value="Prot_kinase_dom"/>
</dbReference>
<sequence>MARLELTQLPAEVVAFVEDLLGGALVEFENQAGGFSQGTAARVRTANGARGFLKAVHREGFEGTYRLYEREVEILSLLPRMARVPQLLGSYAQSGWLALLIEDVAGRYPDTRADMHAVLDSLLTLPSVDAVPGLPDVAEDLAPALTQWDRIDAGYSAMDDWAVSHLPLLRAASERAVEAASGNDLVHNDLRPDNILIDAQGAAWIVDWPWAARGALWYDALLFVLDCSLIDPTIDVEHEIASHPVFRGVTDQQIDAVLAGFASYYVYQADQPAIKVPQSLREHQYQHARVILEWLERRWSRR</sequence>
<dbReference type="PROSITE" id="PS50011">
    <property type="entry name" value="PROTEIN_KINASE_DOM"/>
    <property type="match status" value="1"/>
</dbReference>
<dbReference type="Pfam" id="PF01636">
    <property type="entry name" value="APH"/>
    <property type="match status" value="1"/>
</dbReference>
<evidence type="ECO:0000313" key="3">
    <source>
        <dbReference type="Proteomes" id="UP001597391"/>
    </source>
</evidence>
<dbReference type="EMBL" id="JBHUOP010000001">
    <property type="protein sequence ID" value="MFD2838966.1"/>
    <property type="molecule type" value="Genomic_DNA"/>
</dbReference>
<dbReference type="SUPFAM" id="SSF56112">
    <property type="entry name" value="Protein kinase-like (PK-like)"/>
    <property type="match status" value="1"/>
</dbReference>
<name>A0ABW5X9F1_9MICO</name>
<feature type="domain" description="Protein kinase" evidence="1">
    <location>
        <begin position="26"/>
        <end position="302"/>
    </location>
</feature>
<reference evidence="3" key="1">
    <citation type="journal article" date="2019" name="Int. J. Syst. Evol. Microbiol.">
        <title>The Global Catalogue of Microorganisms (GCM) 10K type strain sequencing project: providing services to taxonomists for standard genome sequencing and annotation.</title>
        <authorList>
            <consortium name="The Broad Institute Genomics Platform"/>
            <consortium name="The Broad Institute Genome Sequencing Center for Infectious Disease"/>
            <person name="Wu L."/>
            <person name="Ma J."/>
        </authorList>
    </citation>
    <scope>NUCLEOTIDE SEQUENCE [LARGE SCALE GENOMIC DNA]</scope>
    <source>
        <strain evidence="3">KCTC 33576</strain>
    </source>
</reference>